<keyword evidence="6 9" id="KW-0408">Iron</keyword>
<comment type="subcellular location">
    <subcellularLocation>
        <location evidence="9">Cytoplasm</location>
    </subcellularLocation>
</comment>
<evidence type="ECO:0000256" key="4">
    <source>
        <dbReference type="ARBA" id="ARBA00022691"/>
    </source>
</evidence>
<comment type="catalytic activity">
    <reaction evidence="8 9">
        <text>[[Fe-S] cluster scaffold protein carrying a second [4Fe-4S](2+) cluster] + N(6)-octanoyl-L-lysyl-[protein] + 2 oxidized [2Fe-2S]-[ferredoxin] + 2 S-adenosyl-L-methionine + 4 H(+) = [[Fe-S] cluster scaffold protein] + N(6)-[(R)-dihydrolipoyl]-L-lysyl-[protein] + 4 Fe(3+) + 2 hydrogen sulfide + 2 5'-deoxyadenosine + 2 L-methionine + 2 reduced [2Fe-2S]-[ferredoxin]</text>
        <dbReference type="Rhea" id="RHEA:16585"/>
        <dbReference type="Rhea" id="RHEA-COMP:9928"/>
        <dbReference type="Rhea" id="RHEA-COMP:10000"/>
        <dbReference type="Rhea" id="RHEA-COMP:10001"/>
        <dbReference type="Rhea" id="RHEA-COMP:10475"/>
        <dbReference type="Rhea" id="RHEA-COMP:14568"/>
        <dbReference type="Rhea" id="RHEA-COMP:14569"/>
        <dbReference type="ChEBI" id="CHEBI:15378"/>
        <dbReference type="ChEBI" id="CHEBI:17319"/>
        <dbReference type="ChEBI" id="CHEBI:29034"/>
        <dbReference type="ChEBI" id="CHEBI:29919"/>
        <dbReference type="ChEBI" id="CHEBI:33722"/>
        <dbReference type="ChEBI" id="CHEBI:33737"/>
        <dbReference type="ChEBI" id="CHEBI:33738"/>
        <dbReference type="ChEBI" id="CHEBI:57844"/>
        <dbReference type="ChEBI" id="CHEBI:59789"/>
        <dbReference type="ChEBI" id="CHEBI:78809"/>
        <dbReference type="ChEBI" id="CHEBI:83100"/>
        <dbReference type="EC" id="2.8.1.8"/>
    </reaction>
</comment>
<name>A0A4V2E1Q9_9CYAN</name>
<dbReference type="PANTHER" id="PTHR10949">
    <property type="entry name" value="LIPOYL SYNTHASE"/>
    <property type="match status" value="1"/>
</dbReference>
<dbReference type="Pfam" id="PF16881">
    <property type="entry name" value="LIAS_N"/>
    <property type="match status" value="1"/>
</dbReference>
<dbReference type="InterPro" id="IPR007197">
    <property type="entry name" value="rSAM"/>
</dbReference>
<dbReference type="NCBIfam" id="NF009544">
    <property type="entry name" value="PRK12928.1"/>
    <property type="match status" value="1"/>
</dbReference>
<dbReference type="EMBL" id="QVFV01000011">
    <property type="protein sequence ID" value="RZM74893.1"/>
    <property type="molecule type" value="Genomic_DNA"/>
</dbReference>
<dbReference type="UniPathway" id="UPA00538">
    <property type="reaction ID" value="UER00593"/>
</dbReference>
<comment type="similarity">
    <text evidence="9">Belongs to the radical SAM superfamily. Lipoyl synthase family.</text>
</comment>
<evidence type="ECO:0000256" key="1">
    <source>
        <dbReference type="ARBA" id="ARBA00022485"/>
    </source>
</evidence>
<dbReference type="GO" id="GO:0016992">
    <property type="term" value="F:lipoate synthase activity"/>
    <property type="evidence" value="ECO:0007669"/>
    <property type="project" value="UniProtKB-UniRule"/>
</dbReference>
<dbReference type="GO" id="GO:0005737">
    <property type="term" value="C:cytoplasm"/>
    <property type="evidence" value="ECO:0007669"/>
    <property type="project" value="UniProtKB-SubCell"/>
</dbReference>
<keyword evidence="5 9" id="KW-0479">Metal-binding</keyword>
<evidence type="ECO:0000256" key="3">
    <source>
        <dbReference type="ARBA" id="ARBA00022679"/>
    </source>
</evidence>
<dbReference type="SFLD" id="SFLDF00271">
    <property type="entry name" value="lipoyl_synthase"/>
    <property type="match status" value="1"/>
</dbReference>
<dbReference type="NCBIfam" id="TIGR00510">
    <property type="entry name" value="lipA"/>
    <property type="match status" value="1"/>
</dbReference>
<keyword evidence="4 9" id="KW-0949">S-adenosyl-L-methionine</keyword>
<dbReference type="AlphaFoldDB" id="A0A4V2E1Q9"/>
<dbReference type="CDD" id="cd01335">
    <property type="entry name" value="Radical_SAM"/>
    <property type="match status" value="1"/>
</dbReference>
<dbReference type="NCBIfam" id="NF004019">
    <property type="entry name" value="PRK05481.1"/>
    <property type="match status" value="1"/>
</dbReference>
<comment type="caution">
    <text evidence="11">The sequence shown here is derived from an EMBL/GenBank/DDBJ whole genome shotgun (WGS) entry which is preliminary data.</text>
</comment>
<gene>
    <name evidence="9 11" type="primary">lipA</name>
    <name evidence="11" type="ORF">DYY88_22925</name>
</gene>
<evidence type="ECO:0000256" key="8">
    <source>
        <dbReference type="ARBA" id="ARBA00047326"/>
    </source>
</evidence>
<accession>A0A4V2E1Q9</accession>
<keyword evidence="2 9" id="KW-0963">Cytoplasm</keyword>
<comment type="function">
    <text evidence="9">Catalyzes the radical-mediated insertion of two sulfur atoms into the C-6 and C-8 positions of the octanoyl moiety bound to the lipoyl domains of lipoate-dependent enzymes, thereby converting the octanoylated domains into lipoylated derivatives.</text>
</comment>
<dbReference type="InterPro" id="IPR058240">
    <property type="entry name" value="rSAM_sf"/>
</dbReference>
<dbReference type="InterPro" id="IPR006638">
    <property type="entry name" value="Elp3/MiaA/NifB-like_rSAM"/>
</dbReference>
<evidence type="ECO:0000256" key="6">
    <source>
        <dbReference type="ARBA" id="ARBA00023004"/>
    </source>
</evidence>
<feature type="binding site" evidence="9">
    <location>
        <position position="79"/>
    </location>
    <ligand>
        <name>[4Fe-4S] cluster</name>
        <dbReference type="ChEBI" id="CHEBI:49883"/>
        <label>2</label>
        <note>4Fe-4S-S-AdoMet</note>
    </ligand>
</feature>
<organism evidence="11 12">
    <name type="scientific">Leptolyngbya iicbica LK</name>
    <dbReference type="NCBI Taxonomy" id="2294035"/>
    <lineage>
        <taxon>Bacteria</taxon>
        <taxon>Bacillati</taxon>
        <taxon>Cyanobacteriota</taxon>
        <taxon>Cyanophyceae</taxon>
        <taxon>Leptolyngbyales</taxon>
        <taxon>Leptolyngbyaceae</taxon>
        <taxon>Leptolyngbya group</taxon>
        <taxon>Leptolyngbya</taxon>
        <taxon>Leptolyngbya iicbica</taxon>
    </lineage>
</organism>
<dbReference type="InterPro" id="IPR003698">
    <property type="entry name" value="Lipoyl_synth"/>
</dbReference>
<dbReference type="Proteomes" id="UP000292459">
    <property type="component" value="Unassembled WGS sequence"/>
</dbReference>
<keyword evidence="3 9" id="KW-0808">Transferase</keyword>
<proteinExistence type="inferred from homology"/>
<dbReference type="SUPFAM" id="SSF102114">
    <property type="entry name" value="Radical SAM enzymes"/>
    <property type="match status" value="1"/>
</dbReference>
<dbReference type="HAMAP" id="MF_00206">
    <property type="entry name" value="Lipoyl_synth"/>
    <property type="match status" value="1"/>
</dbReference>
<keyword evidence="7 9" id="KW-0411">Iron-sulfur</keyword>
<dbReference type="GO" id="GO:0051539">
    <property type="term" value="F:4 iron, 4 sulfur cluster binding"/>
    <property type="evidence" value="ECO:0007669"/>
    <property type="project" value="UniProtKB-UniRule"/>
</dbReference>
<dbReference type="Gene3D" id="3.20.20.70">
    <property type="entry name" value="Aldolase class I"/>
    <property type="match status" value="1"/>
</dbReference>
<dbReference type="SMART" id="SM00729">
    <property type="entry name" value="Elp3"/>
    <property type="match status" value="1"/>
</dbReference>
<dbReference type="SFLD" id="SFLDS00029">
    <property type="entry name" value="Radical_SAM"/>
    <property type="match status" value="1"/>
</dbReference>
<feature type="binding site" evidence="9">
    <location>
        <position position="72"/>
    </location>
    <ligand>
        <name>[4Fe-4S] cluster</name>
        <dbReference type="ChEBI" id="CHEBI:49883"/>
        <label>2</label>
        <note>4Fe-4S-S-AdoMet</note>
    </ligand>
</feature>
<dbReference type="PANTHER" id="PTHR10949:SF0">
    <property type="entry name" value="LIPOYL SYNTHASE, MITOCHONDRIAL"/>
    <property type="match status" value="1"/>
</dbReference>
<evidence type="ECO:0000256" key="5">
    <source>
        <dbReference type="ARBA" id="ARBA00022723"/>
    </source>
</evidence>
<evidence type="ECO:0000313" key="12">
    <source>
        <dbReference type="Proteomes" id="UP000292459"/>
    </source>
</evidence>
<dbReference type="OrthoDB" id="9787898at2"/>
<dbReference type="InterPro" id="IPR013785">
    <property type="entry name" value="Aldolase_TIM"/>
</dbReference>
<comment type="pathway">
    <text evidence="9">Protein modification; protein lipoylation via endogenous pathway; protein N(6)-(lipoyl)lysine from octanoyl-[acyl-carrier-protein]: step 2/2.</text>
</comment>
<dbReference type="PROSITE" id="PS51918">
    <property type="entry name" value="RADICAL_SAM"/>
    <property type="match status" value="1"/>
</dbReference>
<dbReference type="FunFam" id="3.20.20.70:FF:000040">
    <property type="entry name" value="Lipoyl synthase"/>
    <property type="match status" value="1"/>
</dbReference>
<dbReference type="Pfam" id="PF04055">
    <property type="entry name" value="Radical_SAM"/>
    <property type="match status" value="1"/>
</dbReference>
<evidence type="ECO:0000313" key="11">
    <source>
        <dbReference type="EMBL" id="RZM74893.1"/>
    </source>
</evidence>
<protein>
    <recommendedName>
        <fullName evidence="9">Lipoyl synthase</fullName>
        <ecNumber evidence="9">2.8.1.8</ecNumber>
    </recommendedName>
    <alternativeName>
        <fullName evidence="9">Lip-syn</fullName>
        <shortName evidence="9">LS</shortName>
    </alternativeName>
    <alternativeName>
        <fullName evidence="9">Lipoate synthase</fullName>
    </alternativeName>
    <alternativeName>
        <fullName evidence="9">Lipoic acid synthase</fullName>
    </alternativeName>
    <alternativeName>
        <fullName evidence="9">Sulfur insertion protein LipA</fullName>
    </alternativeName>
</protein>
<dbReference type="GO" id="GO:0009249">
    <property type="term" value="P:protein lipoylation"/>
    <property type="evidence" value="ECO:0007669"/>
    <property type="project" value="UniProtKB-UniRule"/>
</dbReference>
<evidence type="ECO:0000256" key="2">
    <source>
        <dbReference type="ARBA" id="ARBA00022490"/>
    </source>
</evidence>
<evidence type="ECO:0000259" key="10">
    <source>
        <dbReference type="PROSITE" id="PS51918"/>
    </source>
</evidence>
<feature type="binding site" evidence="9">
    <location>
        <position position="46"/>
    </location>
    <ligand>
        <name>[4Fe-4S] cluster</name>
        <dbReference type="ChEBI" id="CHEBI:49883"/>
        <label>1</label>
    </ligand>
</feature>
<keyword evidence="1 9" id="KW-0004">4Fe-4S</keyword>
<feature type="binding site" evidence="9">
    <location>
        <position position="51"/>
    </location>
    <ligand>
        <name>[4Fe-4S] cluster</name>
        <dbReference type="ChEBI" id="CHEBI:49883"/>
        <label>1</label>
    </ligand>
</feature>
<dbReference type="PIRSF" id="PIRSF005963">
    <property type="entry name" value="Lipoyl_synth"/>
    <property type="match status" value="1"/>
</dbReference>
<sequence length="305" mass="34595">MESVSLKREESIVAVKPEWLRVKAPQWERVGNVKSLLRDLQLNTVCEEASCPNIGECFNAGTATFLIMGPACTRACPYCDIDFEKKPQALDPTEPWRLAEAVKRMGLNHVVITAVNRDDLPDGGASQFVRCIEEVRKLSPKTTIEVLIPDLCGNWDALADILKAKPEVLNHNTETVPRLYRRVRPQANYDQSLELLRRTRELAPWVYTKSGIMVGLGETDEEVRQTMADLRRVDCDILTIGQYLQPSDKHLQLQDFITPEQFDAWRVIGEEMGFLQVVSSPLTRSSYHAEQVQTLMAQYPRTVPV</sequence>
<reference evidence="11 12" key="1">
    <citation type="submission" date="2018-11" db="EMBL/GenBank/DDBJ databases">
        <title>Whole genome sequencing of an environmental sample.</title>
        <authorList>
            <person name="Sarangi A.N."/>
            <person name="Singh D."/>
            <person name="Tripathy S."/>
        </authorList>
    </citation>
    <scope>NUCLEOTIDE SEQUENCE [LARGE SCALE GENOMIC DNA]</scope>
    <source>
        <strain evidence="11 12">Lakshadweep</strain>
    </source>
</reference>
<dbReference type="GO" id="GO:0046872">
    <property type="term" value="F:metal ion binding"/>
    <property type="evidence" value="ECO:0007669"/>
    <property type="project" value="UniProtKB-KW"/>
</dbReference>
<feature type="binding site" evidence="9">
    <location>
        <position position="76"/>
    </location>
    <ligand>
        <name>[4Fe-4S] cluster</name>
        <dbReference type="ChEBI" id="CHEBI:49883"/>
        <label>2</label>
        <note>4Fe-4S-S-AdoMet</note>
    </ligand>
</feature>
<dbReference type="EC" id="2.8.1.8" evidence="9"/>
<evidence type="ECO:0000256" key="9">
    <source>
        <dbReference type="HAMAP-Rule" id="MF_00206"/>
    </source>
</evidence>
<comment type="cofactor">
    <cofactor evidence="9">
        <name>[4Fe-4S] cluster</name>
        <dbReference type="ChEBI" id="CHEBI:49883"/>
    </cofactor>
    <text evidence="9">Binds 2 [4Fe-4S] clusters per subunit. One cluster is coordinated with 3 cysteines and an exchangeable S-adenosyl-L-methionine.</text>
</comment>
<evidence type="ECO:0000256" key="7">
    <source>
        <dbReference type="ARBA" id="ARBA00023014"/>
    </source>
</evidence>
<feature type="binding site" evidence="9">
    <location>
        <position position="57"/>
    </location>
    <ligand>
        <name>[4Fe-4S] cluster</name>
        <dbReference type="ChEBI" id="CHEBI:49883"/>
        <label>1</label>
    </ligand>
</feature>
<dbReference type="SFLD" id="SFLDG01058">
    <property type="entry name" value="lipoyl_synthase_like"/>
    <property type="match status" value="1"/>
</dbReference>
<dbReference type="InterPro" id="IPR031691">
    <property type="entry name" value="LIAS_N"/>
</dbReference>
<feature type="domain" description="Radical SAM core" evidence="10">
    <location>
        <begin position="58"/>
        <end position="275"/>
    </location>
</feature>
<feature type="binding site" evidence="9">
    <location>
        <position position="286"/>
    </location>
    <ligand>
        <name>[4Fe-4S] cluster</name>
        <dbReference type="ChEBI" id="CHEBI:49883"/>
        <label>1</label>
    </ligand>
</feature>
<keyword evidence="12" id="KW-1185">Reference proteome</keyword>